<proteinExistence type="predicted"/>
<protein>
    <submittedName>
        <fullName evidence="3">Uncharacterized protein</fullName>
    </submittedName>
</protein>
<sequence length="109" mass="12516">MEREKKKKKNHNTTRQESCDASINHAGRLTTRATNAALPPTITLQVLEIFDHDSKDANEFNEVVSEKTMPIISKFSSLQVFMYFVGFIVRIPFCVILRDFTKLLNVNNL</sequence>
<dbReference type="AlphaFoldDB" id="A0A5E4N7J3"/>
<feature type="compositionally biased region" description="Basic residues" evidence="1">
    <location>
        <begin position="1"/>
        <end position="12"/>
    </location>
</feature>
<gene>
    <name evidence="3" type="ORF">CINCED_3A003200</name>
</gene>
<evidence type="ECO:0000313" key="3">
    <source>
        <dbReference type="EMBL" id="VVC39920.1"/>
    </source>
</evidence>
<evidence type="ECO:0000256" key="1">
    <source>
        <dbReference type="SAM" id="MobiDB-lite"/>
    </source>
</evidence>
<keyword evidence="4" id="KW-1185">Reference proteome</keyword>
<feature type="transmembrane region" description="Helical" evidence="2">
    <location>
        <begin position="80"/>
        <end position="100"/>
    </location>
</feature>
<dbReference type="EMBL" id="CABPRJ010001898">
    <property type="protein sequence ID" value="VVC39920.1"/>
    <property type="molecule type" value="Genomic_DNA"/>
</dbReference>
<keyword evidence="2" id="KW-0472">Membrane</keyword>
<feature type="region of interest" description="Disordered" evidence="1">
    <location>
        <begin position="1"/>
        <end position="21"/>
    </location>
</feature>
<name>A0A5E4N7J3_9HEMI</name>
<evidence type="ECO:0000256" key="2">
    <source>
        <dbReference type="SAM" id="Phobius"/>
    </source>
</evidence>
<organism evidence="3 4">
    <name type="scientific">Cinara cedri</name>
    <dbReference type="NCBI Taxonomy" id="506608"/>
    <lineage>
        <taxon>Eukaryota</taxon>
        <taxon>Metazoa</taxon>
        <taxon>Ecdysozoa</taxon>
        <taxon>Arthropoda</taxon>
        <taxon>Hexapoda</taxon>
        <taxon>Insecta</taxon>
        <taxon>Pterygota</taxon>
        <taxon>Neoptera</taxon>
        <taxon>Paraneoptera</taxon>
        <taxon>Hemiptera</taxon>
        <taxon>Sternorrhyncha</taxon>
        <taxon>Aphidomorpha</taxon>
        <taxon>Aphidoidea</taxon>
        <taxon>Aphididae</taxon>
        <taxon>Lachninae</taxon>
        <taxon>Cinara</taxon>
    </lineage>
</organism>
<keyword evidence="2" id="KW-0812">Transmembrane</keyword>
<reference evidence="3 4" key="1">
    <citation type="submission" date="2019-08" db="EMBL/GenBank/DDBJ databases">
        <authorList>
            <person name="Alioto T."/>
            <person name="Alioto T."/>
            <person name="Gomez Garrido J."/>
        </authorList>
    </citation>
    <scope>NUCLEOTIDE SEQUENCE [LARGE SCALE GENOMIC DNA]</scope>
</reference>
<accession>A0A5E4N7J3</accession>
<evidence type="ECO:0000313" key="4">
    <source>
        <dbReference type="Proteomes" id="UP000325440"/>
    </source>
</evidence>
<keyword evidence="2" id="KW-1133">Transmembrane helix</keyword>
<dbReference type="Proteomes" id="UP000325440">
    <property type="component" value="Unassembled WGS sequence"/>
</dbReference>